<proteinExistence type="predicted"/>
<feature type="domain" description="HTH cro/C1-type" evidence="4">
    <location>
        <begin position="7"/>
        <end position="61"/>
    </location>
</feature>
<dbReference type="Pfam" id="PF00717">
    <property type="entry name" value="Peptidase_S24"/>
    <property type="match status" value="1"/>
</dbReference>
<dbReference type="Gene3D" id="1.10.260.40">
    <property type="entry name" value="lambda repressor-like DNA-binding domains"/>
    <property type="match status" value="1"/>
</dbReference>
<sequence length="249" mass="28354">MELKERIIELREKKGISKKEVSAGTGIPYTTYIKYEYGQRELGLGSLQKLADFYGVSTDYILGRPNAKAPKDPFDEIETIDEMEKDLIKEWLNLDEKSRKSFLDVLRKIVLKEEARNKPVIEKAKYLLRHLSCHKVSAGTGFNFNDDDDWQEAEVYEVPEVHTADFAVEVDGDSMEPVYCDGDILLVKSTPVIDRGDVGVFTLNSCGYVKELGENQLISYNDKYKPINFSTDDDMICWGKVLGKTTRAE</sequence>
<dbReference type="EMBL" id="BK015547">
    <property type="protein sequence ID" value="DAE12305.1"/>
    <property type="molecule type" value="Genomic_DNA"/>
</dbReference>
<dbReference type="InterPro" id="IPR010982">
    <property type="entry name" value="Lambda_DNA-bd_dom_sf"/>
</dbReference>
<evidence type="ECO:0000259" key="4">
    <source>
        <dbReference type="PROSITE" id="PS50943"/>
    </source>
</evidence>
<dbReference type="InterPro" id="IPR039418">
    <property type="entry name" value="LexA-like"/>
</dbReference>
<evidence type="ECO:0000256" key="1">
    <source>
        <dbReference type="ARBA" id="ARBA00023015"/>
    </source>
</evidence>
<reference evidence="5" key="1">
    <citation type="journal article" date="2021" name="Proc. Natl. Acad. Sci. U.S.A.">
        <title>A Catalog of Tens of Thousands of Viruses from Human Metagenomes Reveals Hidden Associations with Chronic Diseases.</title>
        <authorList>
            <person name="Tisza M.J."/>
            <person name="Buck C.B."/>
        </authorList>
    </citation>
    <scope>NUCLEOTIDE SEQUENCE</scope>
    <source>
        <strain evidence="5">CtQYc56</strain>
    </source>
</reference>
<dbReference type="PANTHER" id="PTHR40661:SF3">
    <property type="entry name" value="FELS-1 PROPHAGE TRANSCRIPTIONAL REGULATOR"/>
    <property type="match status" value="1"/>
</dbReference>
<organism evidence="5">
    <name type="scientific">Myoviridae sp. ctQYc56</name>
    <dbReference type="NCBI Taxonomy" id="2825100"/>
    <lineage>
        <taxon>Viruses</taxon>
        <taxon>Duplodnaviria</taxon>
        <taxon>Heunggongvirae</taxon>
        <taxon>Uroviricota</taxon>
        <taxon>Caudoviricetes</taxon>
    </lineage>
</organism>
<name>A0A8S5Q0G3_9CAUD</name>
<evidence type="ECO:0000256" key="2">
    <source>
        <dbReference type="ARBA" id="ARBA00023125"/>
    </source>
</evidence>
<dbReference type="GO" id="GO:0003677">
    <property type="term" value="F:DNA binding"/>
    <property type="evidence" value="ECO:0007669"/>
    <property type="project" value="UniProtKB-KW"/>
</dbReference>
<protein>
    <submittedName>
        <fullName evidence="5">Repressor protein CI</fullName>
    </submittedName>
</protein>
<dbReference type="SUPFAM" id="SSF47413">
    <property type="entry name" value="lambda repressor-like DNA-binding domains"/>
    <property type="match status" value="1"/>
</dbReference>
<keyword evidence="1" id="KW-0805">Transcription regulation</keyword>
<evidence type="ECO:0000256" key="3">
    <source>
        <dbReference type="ARBA" id="ARBA00023163"/>
    </source>
</evidence>
<dbReference type="InterPro" id="IPR036286">
    <property type="entry name" value="LexA/Signal_pep-like_sf"/>
</dbReference>
<keyword evidence="2" id="KW-0238">DNA-binding</keyword>
<dbReference type="Pfam" id="PF01381">
    <property type="entry name" value="HTH_3"/>
    <property type="match status" value="1"/>
</dbReference>
<dbReference type="InterPro" id="IPR015927">
    <property type="entry name" value="Peptidase_S24_S26A/B/C"/>
</dbReference>
<keyword evidence="3" id="KW-0804">Transcription</keyword>
<dbReference type="SMART" id="SM00530">
    <property type="entry name" value="HTH_XRE"/>
    <property type="match status" value="1"/>
</dbReference>
<dbReference type="PROSITE" id="PS50943">
    <property type="entry name" value="HTH_CROC1"/>
    <property type="match status" value="1"/>
</dbReference>
<dbReference type="SUPFAM" id="SSF51306">
    <property type="entry name" value="LexA/Signal peptidase"/>
    <property type="match status" value="1"/>
</dbReference>
<dbReference type="PANTHER" id="PTHR40661">
    <property type="match status" value="1"/>
</dbReference>
<dbReference type="InterPro" id="IPR001387">
    <property type="entry name" value="Cro/C1-type_HTH"/>
</dbReference>
<accession>A0A8S5Q0G3</accession>
<dbReference type="CDD" id="cd00093">
    <property type="entry name" value="HTH_XRE"/>
    <property type="match status" value="1"/>
</dbReference>
<dbReference type="Gene3D" id="2.10.109.10">
    <property type="entry name" value="Umud Fragment, subunit A"/>
    <property type="match status" value="1"/>
</dbReference>
<dbReference type="CDD" id="cd06529">
    <property type="entry name" value="S24_LexA-like"/>
    <property type="match status" value="1"/>
</dbReference>
<evidence type="ECO:0000313" key="5">
    <source>
        <dbReference type="EMBL" id="DAE12305.1"/>
    </source>
</evidence>